<protein>
    <submittedName>
        <fullName evidence="1">Uncharacterized protein</fullName>
    </submittedName>
</protein>
<dbReference type="EMBL" id="CACRUA010000026">
    <property type="protein sequence ID" value="VYU41677.1"/>
    <property type="molecule type" value="Genomic_DNA"/>
</dbReference>
<gene>
    <name evidence="1" type="ORF">CSLFYP84_02165</name>
</gene>
<proteinExistence type="predicted"/>
<evidence type="ECO:0000313" key="1">
    <source>
        <dbReference type="EMBL" id="VYU41677.1"/>
    </source>
</evidence>
<name>A0A6N3EV07_CLOSY</name>
<reference evidence="1" key="1">
    <citation type="submission" date="2019-11" db="EMBL/GenBank/DDBJ databases">
        <authorList>
            <person name="Feng L."/>
        </authorList>
    </citation>
    <scope>NUCLEOTIDE SEQUENCE</scope>
    <source>
        <strain evidence="1">CsymbiosumLFYP84</strain>
    </source>
</reference>
<sequence length="68" mass="6995">MNENFDTSGIPPKVREILEDLDSRVPAAGVKQAEAVANAAGASPTKAEFDALLASLRTAGILAPSDSQ</sequence>
<dbReference type="Gene3D" id="6.10.140.1630">
    <property type="match status" value="1"/>
</dbReference>
<accession>A0A6N3EV07</accession>
<organism evidence="1">
    <name type="scientific">Clostridium symbiosum</name>
    <name type="common">Bacteroides symbiosus</name>
    <dbReference type="NCBI Taxonomy" id="1512"/>
    <lineage>
        <taxon>Bacteria</taxon>
        <taxon>Bacillati</taxon>
        <taxon>Bacillota</taxon>
        <taxon>Clostridia</taxon>
        <taxon>Lachnospirales</taxon>
        <taxon>Lachnospiraceae</taxon>
        <taxon>Otoolea</taxon>
    </lineage>
</organism>
<dbReference type="RefSeq" id="WP_156684644.1">
    <property type="nucleotide sequence ID" value="NZ_CACRUA010000026.1"/>
</dbReference>
<dbReference type="AlphaFoldDB" id="A0A6N3EV07"/>